<keyword evidence="1" id="KW-0812">Transmembrane</keyword>
<gene>
    <name evidence="2" type="ORF">KBB96_16510</name>
</gene>
<dbReference type="RefSeq" id="WP_211630597.1">
    <property type="nucleotide sequence ID" value="NZ_CP073100.1"/>
</dbReference>
<evidence type="ECO:0000313" key="2">
    <source>
        <dbReference type="EMBL" id="QUE50457.1"/>
    </source>
</evidence>
<dbReference type="AlphaFoldDB" id="A0A975G6X8"/>
<proteinExistence type="predicted"/>
<dbReference type="Proteomes" id="UP000676169">
    <property type="component" value="Chromosome"/>
</dbReference>
<keyword evidence="1" id="KW-1133">Transmembrane helix</keyword>
<keyword evidence="1" id="KW-0472">Membrane</keyword>
<sequence>MNKLHSEATESFRKQGRHRIPVDWNRLALEILGNCPVRWMFVLILLSGGCTHDQLPIKLGGYGIATISVIGAVMLGVLAECQTNTDLKERYDRLCGLLLLLALCAFLAA</sequence>
<evidence type="ECO:0000313" key="3">
    <source>
        <dbReference type="Proteomes" id="UP000676169"/>
    </source>
</evidence>
<name>A0A975G6X8_9BACT</name>
<dbReference type="KEGG" id="lamb:KBB96_16510"/>
<evidence type="ECO:0000256" key="1">
    <source>
        <dbReference type="SAM" id="Phobius"/>
    </source>
</evidence>
<organism evidence="2 3">
    <name type="scientific">Luteolibacter ambystomatis</name>
    <dbReference type="NCBI Taxonomy" id="2824561"/>
    <lineage>
        <taxon>Bacteria</taxon>
        <taxon>Pseudomonadati</taxon>
        <taxon>Verrucomicrobiota</taxon>
        <taxon>Verrucomicrobiia</taxon>
        <taxon>Verrucomicrobiales</taxon>
        <taxon>Verrucomicrobiaceae</taxon>
        <taxon>Luteolibacter</taxon>
    </lineage>
</organism>
<accession>A0A975G6X8</accession>
<protein>
    <submittedName>
        <fullName evidence="2">Uncharacterized protein</fullName>
    </submittedName>
</protein>
<feature type="transmembrane region" description="Helical" evidence="1">
    <location>
        <begin position="27"/>
        <end position="47"/>
    </location>
</feature>
<keyword evidence="3" id="KW-1185">Reference proteome</keyword>
<feature type="transmembrane region" description="Helical" evidence="1">
    <location>
        <begin position="91"/>
        <end position="108"/>
    </location>
</feature>
<reference evidence="2" key="1">
    <citation type="submission" date="2021-04" db="EMBL/GenBank/DDBJ databases">
        <title>Luteolibacter sp. 32A isolated from the skin of an Anderson's salamander (Ambystoma andersonii).</title>
        <authorList>
            <person name="Spergser J."/>
            <person name="Busse H.-J."/>
        </authorList>
    </citation>
    <scope>NUCLEOTIDE SEQUENCE</scope>
    <source>
        <strain evidence="2">32A</strain>
    </source>
</reference>
<feature type="transmembrane region" description="Helical" evidence="1">
    <location>
        <begin position="59"/>
        <end position="79"/>
    </location>
</feature>
<dbReference type="EMBL" id="CP073100">
    <property type="protein sequence ID" value="QUE50457.1"/>
    <property type="molecule type" value="Genomic_DNA"/>
</dbReference>